<keyword evidence="2" id="KW-1185">Reference proteome</keyword>
<proteinExistence type="predicted"/>
<dbReference type="Gramene" id="OB06G13770.1">
    <property type="protein sequence ID" value="OB06G13770.1"/>
    <property type="gene ID" value="OB06G13770"/>
</dbReference>
<dbReference type="HOGENOM" id="CLU_2835252_0_0_1"/>
<dbReference type="AlphaFoldDB" id="J3MBI3"/>
<dbReference type="EnsemblPlants" id="OB06G13770.1">
    <property type="protein sequence ID" value="OB06G13770.1"/>
    <property type="gene ID" value="OB06G13770"/>
</dbReference>
<protein>
    <submittedName>
        <fullName evidence="1">Uncharacterized protein</fullName>
    </submittedName>
</protein>
<name>J3MBI3_ORYBR</name>
<reference evidence="1" key="1">
    <citation type="journal article" date="2013" name="Nat. Commun.">
        <title>Whole-genome sequencing of Oryza brachyantha reveals mechanisms underlying Oryza genome evolution.</title>
        <authorList>
            <person name="Chen J."/>
            <person name="Huang Q."/>
            <person name="Gao D."/>
            <person name="Wang J."/>
            <person name="Lang Y."/>
            <person name="Liu T."/>
            <person name="Li B."/>
            <person name="Bai Z."/>
            <person name="Luis Goicoechea J."/>
            <person name="Liang C."/>
            <person name="Chen C."/>
            <person name="Zhang W."/>
            <person name="Sun S."/>
            <person name="Liao Y."/>
            <person name="Zhang X."/>
            <person name="Yang L."/>
            <person name="Song C."/>
            <person name="Wang M."/>
            <person name="Shi J."/>
            <person name="Liu G."/>
            <person name="Liu J."/>
            <person name="Zhou H."/>
            <person name="Zhou W."/>
            <person name="Yu Q."/>
            <person name="An N."/>
            <person name="Chen Y."/>
            <person name="Cai Q."/>
            <person name="Wang B."/>
            <person name="Liu B."/>
            <person name="Min J."/>
            <person name="Huang Y."/>
            <person name="Wu H."/>
            <person name="Li Z."/>
            <person name="Zhang Y."/>
            <person name="Yin Y."/>
            <person name="Song W."/>
            <person name="Jiang J."/>
            <person name="Jackson S.A."/>
            <person name="Wing R.A."/>
            <person name="Wang J."/>
            <person name="Chen M."/>
        </authorList>
    </citation>
    <scope>NUCLEOTIDE SEQUENCE [LARGE SCALE GENOMIC DNA]</scope>
    <source>
        <strain evidence="1">cv. IRGC 101232</strain>
    </source>
</reference>
<organism evidence="1">
    <name type="scientific">Oryza brachyantha</name>
    <name type="common">malo sina</name>
    <dbReference type="NCBI Taxonomy" id="4533"/>
    <lineage>
        <taxon>Eukaryota</taxon>
        <taxon>Viridiplantae</taxon>
        <taxon>Streptophyta</taxon>
        <taxon>Embryophyta</taxon>
        <taxon>Tracheophyta</taxon>
        <taxon>Spermatophyta</taxon>
        <taxon>Magnoliopsida</taxon>
        <taxon>Liliopsida</taxon>
        <taxon>Poales</taxon>
        <taxon>Poaceae</taxon>
        <taxon>BOP clade</taxon>
        <taxon>Oryzoideae</taxon>
        <taxon>Oryzeae</taxon>
        <taxon>Oryzinae</taxon>
        <taxon>Oryza</taxon>
    </lineage>
</organism>
<accession>J3MBI3</accession>
<reference evidence="1" key="2">
    <citation type="submission" date="2013-04" db="UniProtKB">
        <authorList>
            <consortium name="EnsemblPlants"/>
        </authorList>
    </citation>
    <scope>IDENTIFICATION</scope>
</reference>
<evidence type="ECO:0000313" key="1">
    <source>
        <dbReference type="EnsemblPlants" id="OB06G13770.1"/>
    </source>
</evidence>
<sequence>MGHKEGECAAVVAPTARSLRPGVEKSRALRQALARAGPRMEEIQLALLALEPSCARSGHCGRSWPP</sequence>
<evidence type="ECO:0000313" key="2">
    <source>
        <dbReference type="Proteomes" id="UP000006038"/>
    </source>
</evidence>
<dbReference type="Proteomes" id="UP000006038">
    <property type="component" value="Chromosome 6"/>
</dbReference>